<dbReference type="InterPro" id="IPR018593">
    <property type="entry name" value="tRNA-endonuc_su_Sen15"/>
</dbReference>
<dbReference type="EMBL" id="ML170215">
    <property type="protein sequence ID" value="TDL17857.1"/>
    <property type="molecule type" value="Genomic_DNA"/>
</dbReference>
<organism evidence="4 5">
    <name type="scientific">Rickenella mellea</name>
    <dbReference type="NCBI Taxonomy" id="50990"/>
    <lineage>
        <taxon>Eukaryota</taxon>
        <taxon>Fungi</taxon>
        <taxon>Dikarya</taxon>
        <taxon>Basidiomycota</taxon>
        <taxon>Agaricomycotina</taxon>
        <taxon>Agaricomycetes</taxon>
        <taxon>Hymenochaetales</taxon>
        <taxon>Rickenellaceae</taxon>
        <taxon>Rickenella</taxon>
    </lineage>
</organism>
<dbReference type="InterPro" id="IPR036167">
    <property type="entry name" value="tRNA_intron_Endo_cat-like_sf"/>
</dbReference>
<dbReference type="InterPro" id="IPR011856">
    <property type="entry name" value="tRNA_endonuc-like_dom_sf"/>
</dbReference>
<evidence type="ECO:0000313" key="4">
    <source>
        <dbReference type="EMBL" id="TDL17857.1"/>
    </source>
</evidence>
<gene>
    <name evidence="4" type="ORF">BD410DRAFT_816364</name>
</gene>
<dbReference type="GO" id="GO:0006388">
    <property type="term" value="P:tRNA splicing, via endonucleolytic cleavage and ligation"/>
    <property type="evidence" value="ECO:0007669"/>
    <property type="project" value="InterPro"/>
</dbReference>
<dbReference type="SUPFAM" id="SSF53032">
    <property type="entry name" value="tRNA-intron endonuclease catalytic domain-like"/>
    <property type="match status" value="1"/>
</dbReference>
<name>A0A4Y7PQY2_9AGAM</name>
<dbReference type="AlphaFoldDB" id="A0A4Y7PQY2"/>
<dbReference type="GO" id="GO:0005634">
    <property type="term" value="C:nucleus"/>
    <property type="evidence" value="ECO:0007669"/>
    <property type="project" value="UniProtKB-ARBA"/>
</dbReference>
<evidence type="ECO:0000256" key="1">
    <source>
        <dbReference type="ARBA" id="ARBA00006091"/>
    </source>
</evidence>
<evidence type="ECO:0000256" key="2">
    <source>
        <dbReference type="ARBA" id="ARBA00022694"/>
    </source>
</evidence>
<dbReference type="Gene3D" id="3.40.1350.10">
    <property type="match status" value="1"/>
</dbReference>
<dbReference type="Proteomes" id="UP000294933">
    <property type="component" value="Unassembled WGS sequence"/>
</dbReference>
<dbReference type="PANTHER" id="PTHR28582:SF1">
    <property type="entry name" value="TRNA-SPLICING ENDONUCLEASE SUBUNIT SEN15"/>
    <property type="match status" value="1"/>
</dbReference>
<dbReference type="STRING" id="50990.A0A4Y7PQY2"/>
<evidence type="ECO:0000259" key="3">
    <source>
        <dbReference type="Pfam" id="PF09631"/>
    </source>
</evidence>
<protein>
    <recommendedName>
        <fullName evidence="3">tRNA-splicing endonuclease subunit Sen15 domain-containing protein</fullName>
    </recommendedName>
</protein>
<accession>A0A4Y7PQY2</accession>
<keyword evidence="5" id="KW-1185">Reference proteome</keyword>
<evidence type="ECO:0000313" key="5">
    <source>
        <dbReference type="Proteomes" id="UP000294933"/>
    </source>
</evidence>
<comment type="similarity">
    <text evidence="1">Belongs to the SEN15 family.</text>
</comment>
<dbReference type="Pfam" id="PF09631">
    <property type="entry name" value="Sen15"/>
    <property type="match status" value="1"/>
</dbReference>
<dbReference type="GO" id="GO:0003676">
    <property type="term" value="F:nucleic acid binding"/>
    <property type="evidence" value="ECO:0007669"/>
    <property type="project" value="InterPro"/>
</dbReference>
<keyword evidence="2" id="KW-0819">tRNA processing</keyword>
<sequence length="118" mass="13206">MEQHRSFPALSEISAKHPKTRGCLFQTYNDLLLAQQWEDLQVIDLPSCSRGAFRGRKPSTETVFSVVPCAMTETLSPSWLASAFEDLGNPPELYLAITTEDSSIVYYKISRGIVKPPQ</sequence>
<dbReference type="VEuPathDB" id="FungiDB:BD410DRAFT_816364"/>
<proteinExistence type="inferred from homology"/>
<reference evidence="4 5" key="1">
    <citation type="submission" date="2018-06" db="EMBL/GenBank/DDBJ databases">
        <title>A transcriptomic atlas of mushroom development highlights an independent origin of complex multicellularity.</title>
        <authorList>
            <consortium name="DOE Joint Genome Institute"/>
            <person name="Krizsan K."/>
            <person name="Almasi E."/>
            <person name="Merenyi Z."/>
            <person name="Sahu N."/>
            <person name="Viragh M."/>
            <person name="Koszo T."/>
            <person name="Mondo S."/>
            <person name="Kiss B."/>
            <person name="Balint B."/>
            <person name="Kues U."/>
            <person name="Barry K."/>
            <person name="Hegedus J.C."/>
            <person name="Henrissat B."/>
            <person name="Johnson J."/>
            <person name="Lipzen A."/>
            <person name="Ohm R."/>
            <person name="Nagy I."/>
            <person name="Pangilinan J."/>
            <person name="Yan J."/>
            <person name="Xiong Y."/>
            <person name="Grigoriev I.V."/>
            <person name="Hibbett D.S."/>
            <person name="Nagy L.G."/>
        </authorList>
    </citation>
    <scope>NUCLEOTIDE SEQUENCE [LARGE SCALE GENOMIC DNA]</scope>
    <source>
        <strain evidence="4 5">SZMC22713</strain>
    </source>
</reference>
<dbReference type="PANTHER" id="PTHR28582">
    <property type="entry name" value="TRNA-SPLICING ENDONUCLEASE SUBUNIT SEN15"/>
    <property type="match status" value="1"/>
</dbReference>
<feature type="domain" description="tRNA-splicing endonuclease subunit Sen15" evidence="3">
    <location>
        <begin position="26"/>
        <end position="118"/>
    </location>
</feature>
<dbReference type="OrthoDB" id="10002170at2759"/>